<dbReference type="InterPro" id="IPR011990">
    <property type="entry name" value="TPR-like_helical_dom_sf"/>
</dbReference>
<dbReference type="OrthoDB" id="1846880at2759"/>
<reference evidence="9" key="3">
    <citation type="submission" date="2022-01" db="UniProtKB">
        <authorList>
            <consortium name="EnsemblPlants"/>
        </authorList>
    </citation>
    <scope>IDENTIFICATION</scope>
    <source>
        <strain evidence="9">subsp. vulgare</strain>
    </source>
</reference>
<evidence type="ECO:0000256" key="2">
    <source>
        <dbReference type="ARBA" id="ARBA00006643"/>
    </source>
</evidence>
<dbReference type="Gramene" id="HORVU.MOREX.r3.2HG0174550.1">
    <property type="protein sequence ID" value="HORVU.MOREX.r3.2HG0174550.1.CDS1"/>
    <property type="gene ID" value="HORVU.MOREX.r3.2HG0174550"/>
</dbReference>
<dbReference type="Gene3D" id="1.25.40.10">
    <property type="entry name" value="Tetratricopeptide repeat domain"/>
    <property type="match status" value="6"/>
</dbReference>
<dbReference type="SUPFAM" id="SSF48452">
    <property type="entry name" value="TPR-like"/>
    <property type="match status" value="1"/>
</dbReference>
<evidence type="ECO:0000313" key="9">
    <source>
        <dbReference type="EnsemblPlants" id="HORVU.MOREX.r3.2HG0174550.1.CDS1"/>
    </source>
</evidence>
<reference evidence="10" key="1">
    <citation type="journal article" date="2012" name="Nature">
        <title>A physical, genetic and functional sequence assembly of the barley genome.</title>
        <authorList>
            <consortium name="The International Barley Genome Sequencing Consortium"/>
            <person name="Mayer K.F."/>
            <person name="Waugh R."/>
            <person name="Brown J.W."/>
            <person name="Schulman A."/>
            <person name="Langridge P."/>
            <person name="Platzer M."/>
            <person name="Fincher G.B."/>
            <person name="Muehlbauer G.J."/>
            <person name="Sato K."/>
            <person name="Close T.J."/>
            <person name="Wise R.P."/>
            <person name="Stein N."/>
        </authorList>
    </citation>
    <scope>NUCLEOTIDE SEQUENCE [LARGE SCALE GENOMIC DNA]</scope>
    <source>
        <strain evidence="10">cv. Morex</strain>
    </source>
</reference>
<evidence type="ECO:0000256" key="3">
    <source>
        <dbReference type="ARBA" id="ARBA00022528"/>
    </source>
</evidence>
<reference evidence="9" key="2">
    <citation type="submission" date="2020-10" db="EMBL/GenBank/DDBJ databases">
        <authorList>
            <person name="Scholz U."/>
            <person name="Mascher M."/>
            <person name="Fiebig A."/>
        </authorList>
    </citation>
    <scope>NUCLEOTIDE SEQUENCE [LARGE SCALE GENOMIC DNA]</scope>
    <source>
        <strain evidence="9">cv. Morex</strain>
    </source>
</reference>
<dbReference type="InterPro" id="IPR032867">
    <property type="entry name" value="DYW_dom"/>
</dbReference>
<dbReference type="Pfam" id="PF13041">
    <property type="entry name" value="PPR_2"/>
    <property type="match status" value="3"/>
</dbReference>
<organism evidence="9 10">
    <name type="scientific">Hordeum vulgare subsp. vulgare</name>
    <name type="common">Domesticated barley</name>
    <dbReference type="NCBI Taxonomy" id="112509"/>
    <lineage>
        <taxon>Eukaryota</taxon>
        <taxon>Viridiplantae</taxon>
        <taxon>Streptophyta</taxon>
        <taxon>Embryophyta</taxon>
        <taxon>Tracheophyta</taxon>
        <taxon>Spermatophyta</taxon>
        <taxon>Magnoliopsida</taxon>
        <taxon>Liliopsida</taxon>
        <taxon>Poales</taxon>
        <taxon>Poaceae</taxon>
        <taxon>BOP clade</taxon>
        <taxon>Pooideae</taxon>
        <taxon>Triticodae</taxon>
        <taxon>Triticeae</taxon>
        <taxon>Hordeinae</taxon>
        <taxon>Hordeum</taxon>
    </lineage>
</organism>
<dbReference type="GO" id="GO:0009451">
    <property type="term" value="P:RNA modification"/>
    <property type="evidence" value="ECO:0000318"/>
    <property type="project" value="GO_Central"/>
</dbReference>
<dbReference type="NCBIfam" id="TIGR00756">
    <property type="entry name" value="PPR"/>
    <property type="match status" value="5"/>
</dbReference>
<evidence type="ECO:0000256" key="7">
    <source>
        <dbReference type="PROSITE-ProRule" id="PRU00708"/>
    </source>
</evidence>
<feature type="repeat" description="PPR" evidence="7">
    <location>
        <begin position="548"/>
        <end position="582"/>
    </location>
</feature>
<dbReference type="Pfam" id="PF01535">
    <property type="entry name" value="PPR"/>
    <property type="match status" value="7"/>
</dbReference>
<name>A0A8I6X902_HORVV</name>
<evidence type="ECO:0000256" key="5">
    <source>
        <dbReference type="ARBA" id="ARBA00022737"/>
    </source>
</evidence>
<evidence type="ECO:0000256" key="1">
    <source>
        <dbReference type="ARBA" id="ARBA00004229"/>
    </source>
</evidence>
<comment type="similarity">
    <text evidence="2">Belongs to the PPR family. PCMP-H subfamily.</text>
</comment>
<dbReference type="GO" id="GO:0009507">
    <property type="term" value="C:chloroplast"/>
    <property type="evidence" value="ECO:0007669"/>
    <property type="project" value="UniProtKB-SubCell"/>
</dbReference>
<dbReference type="SMR" id="A0A8I6X902"/>
<dbReference type="Pfam" id="PF20431">
    <property type="entry name" value="E_motif"/>
    <property type="match status" value="1"/>
</dbReference>
<keyword evidence="10" id="KW-1185">Reference proteome</keyword>
<evidence type="ECO:0000256" key="4">
    <source>
        <dbReference type="ARBA" id="ARBA00022640"/>
    </source>
</evidence>
<keyword evidence="3" id="KW-0150">Chloroplast</keyword>
<feature type="domain" description="DYW" evidence="8">
    <location>
        <begin position="865"/>
        <end position="957"/>
    </location>
</feature>
<protein>
    <recommendedName>
        <fullName evidence="8">DYW domain-containing protein</fullName>
    </recommendedName>
</protein>
<proteinExistence type="inferred from homology"/>
<dbReference type="Gramene" id="HORVU.MOREX.r2.2HG0144270.1">
    <property type="protein sequence ID" value="HORVU.MOREX.r2.2HG0144270.1.CDS.1"/>
    <property type="gene ID" value="HORVU.MOREX.r2.2HG0144270"/>
</dbReference>
<comment type="subcellular location">
    <subcellularLocation>
        <location evidence="1">Plastid</location>
        <location evidence="1">Chloroplast</location>
    </subcellularLocation>
</comment>
<dbReference type="FunFam" id="1.25.40.10:FF:000073">
    <property type="entry name" value="Pentatricopeptide repeat-containing protein chloroplastic"/>
    <property type="match status" value="1"/>
</dbReference>
<feature type="repeat" description="PPR" evidence="7">
    <location>
        <begin position="448"/>
        <end position="482"/>
    </location>
</feature>
<evidence type="ECO:0000256" key="6">
    <source>
        <dbReference type="ARBA" id="ARBA00022946"/>
    </source>
</evidence>
<dbReference type="AlphaFoldDB" id="A0A8I6X902"/>
<dbReference type="Proteomes" id="UP000011116">
    <property type="component" value="Chromosome 2H"/>
</dbReference>
<dbReference type="Pfam" id="PF14432">
    <property type="entry name" value="DYW_deaminase"/>
    <property type="match status" value="1"/>
</dbReference>
<dbReference type="GO" id="GO:0031425">
    <property type="term" value="P:chloroplast RNA processing"/>
    <property type="evidence" value="ECO:0007669"/>
    <property type="project" value="EnsemblPlants"/>
</dbReference>
<feature type="repeat" description="PPR" evidence="7">
    <location>
        <begin position="649"/>
        <end position="683"/>
    </location>
</feature>
<feature type="repeat" description="PPR" evidence="7">
    <location>
        <begin position="347"/>
        <end position="381"/>
    </location>
</feature>
<accession>A0A8I6X902</accession>
<dbReference type="FunFam" id="1.25.40.10:FF:000395">
    <property type="entry name" value="Pentatricopeptide repeat-containing protein chloroplastic"/>
    <property type="match status" value="1"/>
</dbReference>
<dbReference type="InterPro" id="IPR046960">
    <property type="entry name" value="PPR_At4g14850-like_plant"/>
</dbReference>
<dbReference type="GeneID" id="123426970"/>
<dbReference type="GO" id="GO:0003729">
    <property type="term" value="F:mRNA binding"/>
    <property type="evidence" value="ECO:0007669"/>
    <property type="project" value="EnsemblPlants"/>
</dbReference>
<dbReference type="FunFam" id="1.25.40.10:FF:000341">
    <property type="entry name" value="Pentatricopeptide repeat-containing protein chloroplastic"/>
    <property type="match status" value="1"/>
</dbReference>
<dbReference type="PANTHER" id="PTHR47926">
    <property type="entry name" value="PENTATRICOPEPTIDE REPEAT-CONTAINING PROTEIN"/>
    <property type="match status" value="1"/>
</dbReference>
<dbReference type="EnsemblPlants" id="HORVU.MOREX.r3.2HG0174550.1">
    <property type="protein sequence ID" value="HORVU.MOREX.r3.2HG0174550.1.CDS1"/>
    <property type="gene ID" value="HORVU.MOREX.r3.2HG0174550"/>
</dbReference>
<keyword evidence="5" id="KW-0677">Repeat</keyword>
<evidence type="ECO:0000313" key="10">
    <source>
        <dbReference type="Proteomes" id="UP000011116"/>
    </source>
</evidence>
<dbReference type="FunFam" id="1.25.40.10:FF:000690">
    <property type="entry name" value="Pentatricopeptide repeat-containing protein"/>
    <property type="match status" value="1"/>
</dbReference>
<feature type="repeat" description="PPR" evidence="7">
    <location>
        <begin position="247"/>
        <end position="281"/>
    </location>
</feature>
<dbReference type="PROSITE" id="PS51375">
    <property type="entry name" value="PPR"/>
    <property type="match status" value="5"/>
</dbReference>
<keyword evidence="6" id="KW-0809">Transit peptide</keyword>
<dbReference type="PANTHER" id="PTHR47926:SF377">
    <property type="entry name" value="OS04G0469400 PROTEIN"/>
    <property type="match status" value="1"/>
</dbReference>
<dbReference type="GO" id="GO:0008270">
    <property type="term" value="F:zinc ion binding"/>
    <property type="evidence" value="ECO:0007669"/>
    <property type="project" value="InterPro"/>
</dbReference>
<evidence type="ECO:0000259" key="8">
    <source>
        <dbReference type="Pfam" id="PF14432"/>
    </source>
</evidence>
<dbReference type="FunFam" id="1.25.40.10:FF:000285">
    <property type="entry name" value="Pentatricopeptide repeat-containing protein, chloroplastic"/>
    <property type="match status" value="1"/>
</dbReference>
<dbReference type="RefSeq" id="XP_044966828.1">
    <property type="nucleotide sequence ID" value="XM_045110893.1"/>
</dbReference>
<dbReference type="KEGG" id="hvg:123426970"/>
<sequence>MRARLQRASKPTAAMATTVLSLPPNPIPYNKFSPTLPAISSPDHASLKQLCKEGNLRQALRLLIARAPGRAAPSQDHYGLVLDLVAAKKAAAQGIQVHAHAVATGSLDGDDGFLATKLLFMYGKCGRVEDARRLFDGMSARTVFSWNALIGAYLSSGSGSEALGVYRAMRWSVATGVAPDGCTLASVLKACGMEGHGRSGREVHGLAVKHRLDGSTLVANALIAMYAKCGILDSALQVFERLQDGRDAASWNSVISGCLQNGMFLKALDLFRGMQRAGLSMNSYTTVGVLQICTELAQLNLGRELHAAILKCGSEVNIQRNALLVMYTKCGHVHSAHRVFREIHEKDYISWNSMLSCYVQNGLYDEAIEFIGEMLQGGFRPDHACIVSLCSAVGHLGWLIKGREVHAYAIKQRLDTDTQVGNTLMDMYMKCQYIEYAAHVFERMRIKDHISWTTIITCYARSSWHFEALEKFREAQKEGMKVDPMMIGSILESCRGLQTILLAKQLHSFAIRNALLDLILKNRILDIYGEYGEVHHALRMFETVEEKDIVTWTSMINCYANSGLLNEALALFAEMQNADVQPDSVALVTILGAIADLSSLVKGKEVHGFLIRRNFLMEGAMVSSLVDMYSGCGSISNAVKVFNGAKCKDVVVWTAMINAAGMHGHGKQAIDLFKRMVETGVAPDHVSFLALLYACSHSKLVDEGKCYLNMMETMYRLEPWQEHYACVVDLLGRSGQTEDAYEFIKSMPLEPKSVVWCALLGACRIHKNHELAVVAADKLLELEPDNPGNYVLVSNIFAEMGKWNNAKEVRARISERGLRKDPACSWIEIGNNVHTFTARDHTHKDAERIHLKLAEITEKLRKEGGYIEDTRFVLHDVSEEEKVDVLHRHSERLAIAFGLISTRPGTPLRIAKNLRVCGDCHEFTKLVSKLFEREIVVRDANRFHHFRGGSCSCGDFW</sequence>
<dbReference type="GO" id="GO:0003723">
    <property type="term" value="F:RNA binding"/>
    <property type="evidence" value="ECO:0000318"/>
    <property type="project" value="GO_Central"/>
</dbReference>
<keyword evidence="4" id="KW-0934">Plastid</keyword>
<gene>
    <name evidence="9" type="primary">LOC123426970</name>
</gene>
<dbReference type="InterPro" id="IPR046848">
    <property type="entry name" value="E_motif"/>
</dbReference>
<dbReference type="InterPro" id="IPR002885">
    <property type="entry name" value="PPR_rpt"/>
</dbReference>